<accession>A0A6C0E8F6</accession>
<dbReference type="InterPro" id="IPR013766">
    <property type="entry name" value="Thioredoxin_domain"/>
</dbReference>
<dbReference type="InterPro" id="IPR036249">
    <property type="entry name" value="Thioredoxin-like_sf"/>
</dbReference>
<dbReference type="CDD" id="cd02961">
    <property type="entry name" value="PDI_a_family"/>
    <property type="match status" value="1"/>
</dbReference>
<feature type="compositionally biased region" description="Basic residues" evidence="1">
    <location>
        <begin position="153"/>
        <end position="169"/>
    </location>
</feature>
<protein>
    <recommendedName>
        <fullName evidence="2">Thioredoxin domain-containing protein</fullName>
    </recommendedName>
</protein>
<proteinExistence type="predicted"/>
<name>A0A6C0E8F6_9ZZZZ</name>
<evidence type="ECO:0000259" key="2">
    <source>
        <dbReference type="Pfam" id="PF00085"/>
    </source>
</evidence>
<dbReference type="Gene3D" id="3.40.30.10">
    <property type="entry name" value="Glutaredoxin"/>
    <property type="match status" value="1"/>
</dbReference>
<dbReference type="PROSITE" id="PS00194">
    <property type="entry name" value="THIOREDOXIN_1"/>
    <property type="match status" value="1"/>
</dbReference>
<dbReference type="SUPFAM" id="SSF52833">
    <property type="entry name" value="Thioredoxin-like"/>
    <property type="match status" value="1"/>
</dbReference>
<sequence length="218" mass="25360">MEDEKYTQDKLIEFLNDGHKIGHHCFVLIYLVGCGPCNMTKPEWKKVANSFGYRNDNQGVVMVDVDQDNLDQIRPAIGNYPISGFPTMLHVHRDMKTSSYEDSNVKNKNRSAESFREWINHYVNMIGVGNSKPESNMEKLHRPLLSMSISTRSRGKNSSSKHSKKHKHRDSLTGGKWTLKYKKSINCKRPKGFSQRQHCKYGRKNSRLFSIRRRNTRK</sequence>
<dbReference type="InterPro" id="IPR017937">
    <property type="entry name" value="Thioredoxin_CS"/>
</dbReference>
<organism evidence="3">
    <name type="scientific">viral metagenome</name>
    <dbReference type="NCBI Taxonomy" id="1070528"/>
    <lineage>
        <taxon>unclassified sequences</taxon>
        <taxon>metagenomes</taxon>
        <taxon>organismal metagenomes</taxon>
    </lineage>
</organism>
<reference evidence="3" key="1">
    <citation type="journal article" date="2020" name="Nature">
        <title>Giant virus diversity and host interactions through global metagenomics.</title>
        <authorList>
            <person name="Schulz F."/>
            <person name="Roux S."/>
            <person name="Paez-Espino D."/>
            <person name="Jungbluth S."/>
            <person name="Walsh D.A."/>
            <person name="Denef V.J."/>
            <person name="McMahon K.D."/>
            <person name="Konstantinidis K.T."/>
            <person name="Eloe-Fadrosh E.A."/>
            <person name="Kyrpides N.C."/>
            <person name="Woyke T."/>
        </authorList>
    </citation>
    <scope>NUCLEOTIDE SEQUENCE</scope>
    <source>
        <strain evidence="3">GVMAG-M-3300023179-116</strain>
    </source>
</reference>
<dbReference type="AlphaFoldDB" id="A0A6C0E8F6"/>
<feature type="region of interest" description="Disordered" evidence="1">
    <location>
        <begin position="190"/>
        <end position="218"/>
    </location>
</feature>
<feature type="domain" description="Thioredoxin" evidence="2">
    <location>
        <begin position="27"/>
        <end position="107"/>
    </location>
</feature>
<evidence type="ECO:0000256" key="1">
    <source>
        <dbReference type="SAM" id="MobiDB-lite"/>
    </source>
</evidence>
<dbReference type="Pfam" id="PF00085">
    <property type="entry name" value="Thioredoxin"/>
    <property type="match status" value="1"/>
</dbReference>
<evidence type="ECO:0000313" key="3">
    <source>
        <dbReference type="EMBL" id="QHT23705.1"/>
    </source>
</evidence>
<feature type="region of interest" description="Disordered" evidence="1">
    <location>
        <begin position="147"/>
        <end position="175"/>
    </location>
</feature>
<dbReference type="EMBL" id="MN739734">
    <property type="protein sequence ID" value="QHT23705.1"/>
    <property type="molecule type" value="Genomic_DNA"/>
</dbReference>